<protein>
    <submittedName>
        <fullName evidence="2">Uncharacterized protein</fullName>
    </submittedName>
</protein>
<dbReference type="OrthoDB" id="2087754at2"/>
<organism evidence="2 3">
    <name type="scientific">Anaerosporobacter mobilis DSM 15930</name>
    <dbReference type="NCBI Taxonomy" id="1120996"/>
    <lineage>
        <taxon>Bacteria</taxon>
        <taxon>Bacillati</taxon>
        <taxon>Bacillota</taxon>
        <taxon>Clostridia</taxon>
        <taxon>Lachnospirales</taxon>
        <taxon>Lachnospiraceae</taxon>
        <taxon>Anaerosporobacter</taxon>
    </lineage>
</organism>
<evidence type="ECO:0000313" key="2">
    <source>
        <dbReference type="EMBL" id="SHM80388.1"/>
    </source>
</evidence>
<proteinExistence type="predicted"/>
<gene>
    <name evidence="2" type="ORF">SAMN02746066_03371</name>
</gene>
<feature type="compositionally biased region" description="Low complexity" evidence="1">
    <location>
        <begin position="9"/>
        <end position="29"/>
    </location>
</feature>
<evidence type="ECO:0000313" key="3">
    <source>
        <dbReference type="Proteomes" id="UP000184038"/>
    </source>
</evidence>
<dbReference type="Proteomes" id="UP000184038">
    <property type="component" value="Unassembled WGS sequence"/>
</dbReference>
<dbReference type="EMBL" id="FRCP01000017">
    <property type="protein sequence ID" value="SHM80388.1"/>
    <property type="molecule type" value="Genomic_DNA"/>
</dbReference>
<name>A0A1M7LQ50_9FIRM</name>
<sequence>MDQKKKTTSNKTTSNKTTNSTSKNNTGNNQVDSRMKDFIRSSVNPDNNAFFEERSNPLCSKGD</sequence>
<feature type="region of interest" description="Disordered" evidence="1">
    <location>
        <begin position="1"/>
        <end position="63"/>
    </location>
</feature>
<dbReference type="RefSeq" id="WP_073289565.1">
    <property type="nucleotide sequence ID" value="NZ_FRCP01000017.1"/>
</dbReference>
<evidence type="ECO:0000256" key="1">
    <source>
        <dbReference type="SAM" id="MobiDB-lite"/>
    </source>
</evidence>
<keyword evidence="3" id="KW-1185">Reference proteome</keyword>
<reference evidence="2 3" key="1">
    <citation type="submission" date="2016-11" db="EMBL/GenBank/DDBJ databases">
        <authorList>
            <person name="Jaros S."/>
            <person name="Januszkiewicz K."/>
            <person name="Wedrychowicz H."/>
        </authorList>
    </citation>
    <scope>NUCLEOTIDE SEQUENCE [LARGE SCALE GENOMIC DNA]</scope>
    <source>
        <strain evidence="2 3">DSM 15930</strain>
    </source>
</reference>
<accession>A0A1M7LQ50</accession>
<dbReference type="AlphaFoldDB" id="A0A1M7LQ50"/>